<comment type="caution">
    <text evidence="1">The sequence shown here is derived from an EMBL/GenBank/DDBJ whole genome shotgun (WGS) entry which is preliminary data.</text>
</comment>
<dbReference type="Proteomes" id="UP000886595">
    <property type="component" value="Unassembled WGS sequence"/>
</dbReference>
<sequence length="73" mass="8242">MIEIHDVSKLWAHSLIDIDGLDRLFGGKHISTDDGYYPGSGVDQNTNSKTVIQNEYYTVNLENDSDVPLRTKM</sequence>
<proteinExistence type="predicted"/>
<organism evidence="1 2">
    <name type="scientific">Brassica carinata</name>
    <name type="common">Ethiopian mustard</name>
    <name type="synonym">Abyssinian cabbage</name>
    <dbReference type="NCBI Taxonomy" id="52824"/>
    <lineage>
        <taxon>Eukaryota</taxon>
        <taxon>Viridiplantae</taxon>
        <taxon>Streptophyta</taxon>
        <taxon>Embryophyta</taxon>
        <taxon>Tracheophyta</taxon>
        <taxon>Spermatophyta</taxon>
        <taxon>Magnoliopsida</taxon>
        <taxon>eudicotyledons</taxon>
        <taxon>Gunneridae</taxon>
        <taxon>Pentapetalae</taxon>
        <taxon>rosids</taxon>
        <taxon>malvids</taxon>
        <taxon>Brassicales</taxon>
        <taxon>Brassicaceae</taxon>
        <taxon>Brassiceae</taxon>
        <taxon>Brassica</taxon>
    </lineage>
</organism>
<gene>
    <name evidence="1" type="ORF">Bca52824_017256</name>
</gene>
<protein>
    <submittedName>
        <fullName evidence="1">Uncharacterized protein</fullName>
    </submittedName>
</protein>
<name>A0A8X7VMU8_BRACI</name>
<keyword evidence="2" id="KW-1185">Reference proteome</keyword>
<dbReference type="OrthoDB" id="1064394at2759"/>
<dbReference type="EMBL" id="JAAMPC010000004">
    <property type="protein sequence ID" value="KAG2314134.1"/>
    <property type="molecule type" value="Genomic_DNA"/>
</dbReference>
<reference evidence="1 2" key="1">
    <citation type="submission" date="2020-02" db="EMBL/GenBank/DDBJ databases">
        <authorList>
            <person name="Ma Q."/>
            <person name="Huang Y."/>
            <person name="Song X."/>
            <person name="Pei D."/>
        </authorList>
    </citation>
    <scope>NUCLEOTIDE SEQUENCE [LARGE SCALE GENOMIC DNA]</scope>
    <source>
        <strain evidence="1">Sxm20200214</strain>
        <tissue evidence="1">Leaf</tissue>
    </source>
</reference>
<dbReference type="AlphaFoldDB" id="A0A8X7VMU8"/>
<accession>A0A8X7VMU8</accession>
<evidence type="ECO:0000313" key="1">
    <source>
        <dbReference type="EMBL" id="KAG2314134.1"/>
    </source>
</evidence>
<evidence type="ECO:0000313" key="2">
    <source>
        <dbReference type="Proteomes" id="UP000886595"/>
    </source>
</evidence>